<gene>
    <name evidence="2" type="ORF">M427DRAFT_143291</name>
</gene>
<organism evidence="2 3">
    <name type="scientific">Gonapodya prolifera (strain JEL478)</name>
    <name type="common">Monoblepharis prolifera</name>
    <dbReference type="NCBI Taxonomy" id="1344416"/>
    <lineage>
        <taxon>Eukaryota</taxon>
        <taxon>Fungi</taxon>
        <taxon>Fungi incertae sedis</taxon>
        <taxon>Chytridiomycota</taxon>
        <taxon>Chytridiomycota incertae sedis</taxon>
        <taxon>Monoblepharidomycetes</taxon>
        <taxon>Monoblepharidales</taxon>
        <taxon>Gonapodyaceae</taxon>
        <taxon>Gonapodya</taxon>
    </lineage>
</organism>
<keyword evidence="3" id="KW-1185">Reference proteome</keyword>
<feature type="region of interest" description="Disordered" evidence="1">
    <location>
        <begin position="1"/>
        <end position="139"/>
    </location>
</feature>
<dbReference type="AlphaFoldDB" id="A0A139ARZ6"/>
<evidence type="ECO:0000256" key="1">
    <source>
        <dbReference type="SAM" id="MobiDB-lite"/>
    </source>
</evidence>
<accession>A0A139ARZ6</accession>
<feature type="compositionally biased region" description="Basic and acidic residues" evidence="1">
    <location>
        <begin position="73"/>
        <end position="83"/>
    </location>
</feature>
<proteinExistence type="predicted"/>
<protein>
    <submittedName>
        <fullName evidence="2">Uncharacterized protein</fullName>
    </submittedName>
</protein>
<evidence type="ECO:0000313" key="2">
    <source>
        <dbReference type="EMBL" id="KXS19526.1"/>
    </source>
</evidence>
<dbReference type="EMBL" id="KQ965738">
    <property type="protein sequence ID" value="KXS19526.1"/>
    <property type="molecule type" value="Genomic_DNA"/>
</dbReference>
<evidence type="ECO:0000313" key="3">
    <source>
        <dbReference type="Proteomes" id="UP000070544"/>
    </source>
</evidence>
<feature type="compositionally biased region" description="Basic and acidic residues" evidence="1">
    <location>
        <begin position="97"/>
        <end position="108"/>
    </location>
</feature>
<reference evidence="2 3" key="1">
    <citation type="journal article" date="2015" name="Genome Biol. Evol.">
        <title>Phylogenomic analyses indicate that early fungi evolved digesting cell walls of algal ancestors of land plants.</title>
        <authorList>
            <person name="Chang Y."/>
            <person name="Wang S."/>
            <person name="Sekimoto S."/>
            <person name="Aerts A.L."/>
            <person name="Choi C."/>
            <person name="Clum A."/>
            <person name="LaButti K.M."/>
            <person name="Lindquist E.A."/>
            <person name="Yee Ngan C."/>
            <person name="Ohm R.A."/>
            <person name="Salamov A.A."/>
            <person name="Grigoriev I.V."/>
            <person name="Spatafora J.W."/>
            <person name="Berbee M.L."/>
        </authorList>
    </citation>
    <scope>NUCLEOTIDE SEQUENCE [LARGE SCALE GENOMIC DNA]</scope>
    <source>
        <strain evidence="2 3">JEL478</strain>
    </source>
</reference>
<dbReference type="Proteomes" id="UP000070544">
    <property type="component" value="Unassembled WGS sequence"/>
</dbReference>
<sequence>MASFSAMGNEEQIAREGGGDALGSGEWKASAEKEVQGNEQICEARREEEEMSESGQLDNEEGSDEGTLVAEKWGGERREEEGRMVVITEQEETGENESGREGEGREVEGVGEGEVEGDENLDSEEREQTGEPFTASTPDAENLDFFATSILHLLDHPDSQDMDYSFIHYSIHSLADVDSIATFTNSPFNIPRNPYNDDLDEDDEWWNTPINTSSHSSSHAYFPNDPAYAKYATLRFPLASTMAPVYQRGRDLVASGAHAVGGIVQGASSMLKGYWMGGKFADTPIAPLPLVPLHPPASFPAPSPALWRDWWALFWTHLLGLHQLPPTPPRTPDLTARTHALPYLPYTTNAVCGPSGETADPMWATPYPSLGESLLALSPSPAPSEDPEAVSAACRVTSAVVVIAMLVAGVASEGWVGVARRMGGKALGGLAGVGKGVWKGTRQGAGAGAGWADGLAGIVDDDVTDTSPVSSYALADPEDWVVIGRKGRVEAGDVQGGQLGVATRTEEVSPVVESDVE</sequence>
<feature type="compositionally biased region" description="Basic and acidic residues" evidence="1">
    <location>
        <begin position="29"/>
        <end position="48"/>
    </location>
</feature>
<feature type="compositionally biased region" description="Acidic residues" evidence="1">
    <location>
        <begin position="109"/>
        <end position="125"/>
    </location>
</feature>
<name>A0A139ARZ6_GONPJ</name>